<comment type="subcellular location">
    <subcellularLocation>
        <location evidence="2">Cytoplasm</location>
    </subcellularLocation>
    <subcellularLocation>
        <location evidence="1">Nucleus</location>
    </subcellularLocation>
</comment>
<sequence length="233" mass="24849">MSQVDSSDGGDVWGEDSDEEDAHGELAREQQARNKYHYNTGYREGVEAGKERTLQPGFNLGFKEGAEAGFEWGSIKATVKTLEILCGQVPGTSKMQRQAQELATRVQAVPAREAMLGALRQCLTRPVQMPAHQGPEPPEGDTELAQAFARLSTKQQEQPSGMTGPAQGINPPLSLPNMEEVAEELKTELSRLGFCPPSITNRGASGAAGESSHKSTLNPGSNINTVEGESGAS</sequence>
<keyword evidence="3" id="KW-0963">Cytoplasm</keyword>
<evidence type="ECO:0000256" key="2">
    <source>
        <dbReference type="ARBA" id="ARBA00004496"/>
    </source>
</evidence>
<feature type="compositionally biased region" description="Polar residues" evidence="5">
    <location>
        <begin position="214"/>
        <end position="233"/>
    </location>
</feature>
<name>A0ABQ7G310_DUNSA</name>
<proteinExistence type="predicted"/>
<comment type="caution">
    <text evidence="7">The sequence shown here is derived from an EMBL/GenBank/DDBJ whole genome shotgun (WGS) entry which is preliminary data.</text>
</comment>
<dbReference type="PANTHER" id="PTHR18829:SF0">
    <property type="entry name" value="PROTEIN YAE1 HOMOLOG"/>
    <property type="match status" value="1"/>
</dbReference>
<dbReference type="Proteomes" id="UP000815325">
    <property type="component" value="Unassembled WGS sequence"/>
</dbReference>
<dbReference type="InterPro" id="IPR038881">
    <property type="entry name" value="Yae1-like"/>
</dbReference>
<dbReference type="EMBL" id="MU070217">
    <property type="protein sequence ID" value="KAF5828996.1"/>
    <property type="molecule type" value="Genomic_DNA"/>
</dbReference>
<evidence type="ECO:0000256" key="5">
    <source>
        <dbReference type="SAM" id="MobiDB-lite"/>
    </source>
</evidence>
<accession>A0ABQ7G310</accession>
<dbReference type="Pfam" id="PF09811">
    <property type="entry name" value="Yae1_N"/>
    <property type="match status" value="1"/>
</dbReference>
<feature type="compositionally biased region" description="Polar residues" evidence="5">
    <location>
        <begin position="152"/>
        <end position="161"/>
    </location>
</feature>
<evidence type="ECO:0000256" key="3">
    <source>
        <dbReference type="ARBA" id="ARBA00022490"/>
    </source>
</evidence>
<feature type="region of interest" description="Disordered" evidence="5">
    <location>
        <begin position="193"/>
        <end position="233"/>
    </location>
</feature>
<gene>
    <name evidence="7" type="ORF">DUNSADRAFT_16725</name>
</gene>
<organism evidence="7 8">
    <name type="scientific">Dunaliella salina</name>
    <name type="common">Green alga</name>
    <name type="synonym">Protococcus salinus</name>
    <dbReference type="NCBI Taxonomy" id="3046"/>
    <lineage>
        <taxon>Eukaryota</taxon>
        <taxon>Viridiplantae</taxon>
        <taxon>Chlorophyta</taxon>
        <taxon>core chlorophytes</taxon>
        <taxon>Chlorophyceae</taxon>
        <taxon>CS clade</taxon>
        <taxon>Chlamydomonadales</taxon>
        <taxon>Dunaliellaceae</taxon>
        <taxon>Dunaliella</taxon>
    </lineage>
</organism>
<evidence type="ECO:0000256" key="1">
    <source>
        <dbReference type="ARBA" id="ARBA00004123"/>
    </source>
</evidence>
<feature type="compositionally biased region" description="Acidic residues" evidence="5">
    <location>
        <begin position="13"/>
        <end position="22"/>
    </location>
</feature>
<evidence type="ECO:0000313" key="8">
    <source>
        <dbReference type="Proteomes" id="UP000815325"/>
    </source>
</evidence>
<evidence type="ECO:0000313" key="7">
    <source>
        <dbReference type="EMBL" id="KAF5828996.1"/>
    </source>
</evidence>
<keyword evidence="8" id="KW-1185">Reference proteome</keyword>
<evidence type="ECO:0000256" key="4">
    <source>
        <dbReference type="ARBA" id="ARBA00023242"/>
    </source>
</evidence>
<dbReference type="PANTHER" id="PTHR18829">
    <property type="entry name" value="PROTEIN YAE1 HOMOLOG"/>
    <property type="match status" value="1"/>
</dbReference>
<reference evidence="7" key="1">
    <citation type="submission" date="2017-08" db="EMBL/GenBank/DDBJ databases">
        <authorList>
            <person name="Polle J.E."/>
            <person name="Barry K."/>
            <person name="Cushman J."/>
            <person name="Schmutz J."/>
            <person name="Tran D."/>
            <person name="Hathwaick L.T."/>
            <person name="Yim W.C."/>
            <person name="Jenkins J."/>
            <person name="Mckie-Krisberg Z.M."/>
            <person name="Prochnik S."/>
            <person name="Lindquist E."/>
            <person name="Dockter R.B."/>
            <person name="Adam C."/>
            <person name="Molina H."/>
            <person name="Bunkerborg J."/>
            <person name="Jin E."/>
            <person name="Buchheim M."/>
            <person name="Magnuson J."/>
        </authorList>
    </citation>
    <scope>NUCLEOTIDE SEQUENCE</scope>
    <source>
        <strain evidence="7">CCAP 19/18</strain>
    </source>
</reference>
<feature type="domain" description="Essential protein Yae1 N-terminal" evidence="6">
    <location>
        <begin position="41"/>
        <end position="78"/>
    </location>
</feature>
<protein>
    <recommendedName>
        <fullName evidence="6">Essential protein Yae1 N-terminal domain-containing protein</fullName>
    </recommendedName>
</protein>
<feature type="region of interest" description="Disordered" evidence="5">
    <location>
        <begin position="1"/>
        <end position="39"/>
    </location>
</feature>
<evidence type="ECO:0000259" key="6">
    <source>
        <dbReference type="Pfam" id="PF09811"/>
    </source>
</evidence>
<keyword evidence="4" id="KW-0539">Nucleus</keyword>
<feature type="region of interest" description="Disordered" evidence="5">
    <location>
        <begin position="152"/>
        <end position="173"/>
    </location>
</feature>
<dbReference type="InterPro" id="IPR019191">
    <property type="entry name" value="Essential_protein_Yae1_N"/>
</dbReference>
<feature type="compositionally biased region" description="Basic and acidic residues" evidence="5">
    <location>
        <begin position="23"/>
        <end position="32"/>
    </location>
</feature>